<evidence type="ECO:0000313" key="2">
    <source>
        <dbReference type="Proteomes" id="UP000187941"/>
    </source>
</evidence>
<evidence type="ECO:0000313" key="1">
    <source>
        <dbReference type="EMBL" id="AQG79402.1"/>
    </source>
</evidence>
<dbReference type="RefSeq" id="WP_077130838.1">
    <property type="nucleotide sequence ID" value="NZ_CP014263.1"/>
</dbReference>
<reference evidence="1 2" key="1">
    <citation type="submission" date="2016-01" db="EMBL/GenBank/DDBJ databases">
        <authorList>
            <person name="Oliw E.H."/>
        </authorList>
    </citation>
    <scope>NUCLEOTIDE SEQUENCE [LARGE SCALE GENOMIC DNA]</scope>
    <source>
        <strain evidence="1 2">DY10</strain>
    </source>
</reference>
<dbReference type="Proteomes" id="UP000187941">
    <property type="component" value="Chromosome"/>
</dbReference>
<dbReference type="AlphaFoldDB" id="A0A1P9WVJ3"/>
<protein>
    <submittedName>
        <fullName evidence="1">Uncharacterized protein</fullName>
    </submittedName>
</protein>
<dbReference type="Gene3D" id="2.40.160.20">
    <property type="match status" value="1"/>
</dbReference>
<dbReference type="EMBL" id="CP014263">
    <property type="protein sequence ID" value="AQG79402.1"/>
    <property type="molecule type" value="Genomic_DNA"/>
</dbReference>
<dbReference type="KEGG" id="smon:AWR27_08765"/>
<accession>A0A1P9WVJ3</accession>
<keyword evidence="2" id="KW-1185">Reference proteome</keyword>
<organism evidence="1 2">
    <name type="scientific">Spirosoma montaniterrae</name>
    <dbReference type="NCBI Taxonomy" id="1178516"/>
    <lineage>
        <taxon>Bacteria</taxon>
        <taxon>Pseudomonadati</taxon>
        <taxon>Bacteroidota</taxon>
        <taxon>Cytophagia</taxon>
        <taxon>Cytophagales</taxon>
        <taxon>Cytophagaceae</taxon>
        <taxon>Spirosoma</taxon>
    </lineage>
</organism>
<sequence>MSRKLCLWIGLAVLGNVSVNGQSKLGKLSVAATLSPTYRHIAYRPQYLFPESDGQIVEPVFVVGNRWTPGFTTGLTAHYEYAPGWSVVSGAWFQQTTLRQTRPGNDGTTRIQNRIIRIPVVLNFQSSQKQLSPYFSLGFFADWPLMGRNIVTRTDQPTQRLRLQSDKGPYFHVMAGAGAIYRINKQYSVVVQPQYAYDLGRFGGYRTHNPAFGLTLLTQVLYTF</sequence>
<name>A0A1P9WVJ3_9BACT</name>
<proteinExistence type="predicted"/>
<dbReference type="STRING" id="1178516.AWR27_08765"/>
<dbReference type="OrthoDB" id="942589at2"/>
<gene>
    <name evidence="1" type="ORF">AWR27_08765</name>
</gene>